<dbReference type="PROSITE" id="PS01096">
    <property type="entry name" value="PPIC_PPIASE_1"/>
    <property type="match status" value="1"/>
</dbReference>
<keyword evidence="5 6" id="KW-0413">Isomerase</keyword>
<feature type="chain" id="PRO_5016325587" description="peptidylprolyl isomerase" evidence="7">
    <location>
        <begin position="28"/>
        <end position="440"/>
    </location>
</feature>
<name>A0A317T3X5_9CHLB</name>
<evidence type="ECO:0000256" key="1">
    <source>
        <dbReference type="ARBA" id="ARBA00000971"/>
    </source>
</evidence>
<feature type="domain" description="PpiC" evidence="8">
    <location>
        <begin position="176"/>
        <end position="276"/>
    </location>
</feature>
<accession>A0A317T3X5</accession>
<dbReference type="Gene3D" id="3.10.50.40">
    <property type="match status" value="2"/>
</dbReference>
<dbReference type="InterPro" id="IPR023058">
    <property type="entry name" value="PPIase_PpiC_CS"/>
</dbReference>
<keyword evidence="3 7" id="KW-0732">Signal</keyword>
<evidence type="ECO:0000259" key="8">
    <source>
        <dbReference type="PROSITE" id="PS50198"/>
    </source>
</evidence>
<dbReference type="PROSITE" id="PS50198">
    <property type="entry name" value="PPIC_PPIASE_2"/>
    <property type="match status" value="2"/>
</dbReference>
<evidence type="ECO:0000256" key="2">
    <source>
        <dbReference type="ARBA" id="ARBA00013194"/>
    </source>
</evidence>
<reference evidence="10" key="1">
    <citation type="submission" date="2017-10" db="EMBL/GenBank/DDBJ databases">
        <authorList>
            <person name="Gaisin V.A."/>
            <person name="Rysina M.S."/>
            <person name="Grouzdev D.S."/>
        </authorList>
    </citation>
    <scope>NUCLEOTIDE SEQUENCE [LARGE SCALE GENOMIC DNA]</scope>
    <source>
        <strain evidence="10">V1</strain>
    </source>
</reference>
<dbReference type="Gene3D" id="1.10.4030.10">
    <property type="entry name" value="Porin chaperone SurA, peptide-binding domain"/>
    <property type="match status" value="1"/>
</dbReference>
<evidence type="ECO:0000256" key="5">
    <source>
        <dbReference type="ARBA" id="ARBA00023235"/>
    </source>
</evidence>
<proteinExistence type="predicted"/>
<feature type="domain" description="PpiC" evidence="8">
    <location>
        <begin position="279"/>
        <end position="339"/>
    </location>
</feature>
<dbReference type="Pfam" id="PF00639">
    <property type="entry name" value="Rotamase"/>
    <property type="match status" value="2"/>
</dbReference>
<dbReference type="SUPFAM" id="SSF109998">
    <property type="entry name" value="Triger factor/SurA peptide-binding domain-like"/>
    <property type="match status" value="1"/>
</dbReference>
<feature type="signal peptide" evidence="7">
    <location>
        <begin position="1"/>
        <end position="27"/>
    </location>
</feature>
<dbReference type="InterPro" id="IPR000297">
    <property type="entry name" value="PPIase_PpiC"/>
</dbReference>
<dbReference type="EC" id="5.2.1.8" evidence="2"/>
<dbReference type="OrthoDB" id="14196at2"/>
<keyword evidence="10" id="KW-1185">Reference proteome</keyword>
<gene>
    <name evidence="9" type="ORF">CR164_11225</name>
</gene>
<organism evidence="9 10">
    <name type="scientific">Prosthecochloris marina</name>
    <dbReference type="NCBI Taxonomy" id="2017681"/>
    <lineage>
        <taxon>Bacteria</taxon>
        <taxon>Pseudomonadati</taxon>
        <taxon>Chlorobiota</taxon>
        <taxon>Chlorobiia</taxon>
        <taxon>Chlorobiales</taxon>
        <taxon>Chlorobiaceae</taxon>
        <taxon>Prosthecochloris</taxon>
    </lineage>
</organism>
<evidence type="ECO:0000313" key="9">
    <source>
        <dbReference type="EMBL" id="PWW81304.1"/>
    </source>
</evidence>
<dbReference type="PANTHER" id="PTHR47245">
    <property type="entry name" value="PEPTIDYLPROLYL ISOMERASE"/>
    <property type="match status" value="1"/>
</dbReference>
<dbReference type="InterPro" id="IPR046357">
    <property type="entry name" value="PPIase_dom_sf"/>
</dbReference>
<comment type="catalytic activity">
    <reaction evidence="1">
        <text>[protein]-peptidylproline (omega=180) = [protein]-peptidylproline (omega=0)</text>
        <dbReference type="Rhea" id="RHEA:16237"/>
        <dbReference type="Rhea" id="RHEA-COMP:10747"/>
        <dbReference type="Rhea" id="RHEA-COMP:10748"/>
        <dbReference type="ChEBI" id="CHEBI:83833"/>
        <dbReference type="ChEBI" id="CHEBI:83834"/>
        <dbReference type="EC" id="5.2.1.8"/>
    </reaction>
</comment>
<evidence type="ECO:0000256" key="7">
    <source>
        <dbReference type="SAM" id="SignalP"/>
    </source>
</evidence>
<dbReference type="PANTHER" id="PTHR47245:SF1">
    <property type="entry name" value="FOLDASE PROTEIN PRSA"/>
    <property type="match status" value="1"/>
</dbReference>
<evidence type="ECO:0000256" key="6">
    <source>
        <dbReference type="PROSITE-ProRule" id="PRU00278"/>
    </source>
</evidence>
<dbReference type="GO" id="GO:0003755">
    <property type="term" value="F:peptidyl-prolyl cis-trans isomerase activity"/>
    <property type="evidence" value="ECO:0007669"/>
    <property type="project" value="UniProtKB-KW"/>
</dbReference>
<comment type="caution">
    <text evidence="9">The sequence shown here is derived from an EMBL/GenBank/DDBJ whole genome shotgun (WGS) entry which is preliminary data.</text>
</comment>
<evidence type="ECO:0000313" key="10">
    <source>
        <dbReference type="Proteomes" id="UP000246278"/>
    </source>
</evidence>
<evidence type="ECO:0000256" key="3">
    <source>
        <dbReference type="ARBA" id="ARBA00022729"/>
    </source>
</evidence>
<dbReference type="Proteomes" id="UP000246278">
    <property type="component" value="Unassembled WGS sequence"/>
</dbReference>
<dbReference type="EMBL" id="PDNZ01000008">
    <property type="protein sequence ID" value="PWW81304.1"/>
    <property type="molecule type" value="Genomic_DNA"/>
</dbReference>
<protein>
    <recommendedName>
        <fullName evidence="2">peptidylprolyl isomerase</fullName>
        <ecNumber evidence="2">5.2.1.8</ecNumber>
    </recommendedName>
</protein>
<dbReference type="InterPro" id="IPR050245">
    <property type="entry name" value="PrsA_foldase"/>
</dbReference>
<sequence>MIMKNCFLRCFAVAAIVFVGSFEVADAATADRIVAVVGNEMILQSEVDEQAMVTVLQYPEAKNDPSLKAGILETLVSRKIVLTKARLDSIVVNESEIEKSADERMMFLRSKFKSIEEMEATFSKSYAVIEKEIKDDIRDQQMINNLRRTKMSGVTVTFDEVEDFYNTNRDRLPLVPETVSVSQIVMYPKVAGEARKNALAAIEDIQNQLKAGGDFAQLARQYSQDPGSAHLGGDLGYSRRGDFVKNFEEVAFGLEEGEISGIVESRFGYHIIQLLDKETDAVHTRHILIVFDRSTLDAPAAKAGLEEIRKDIESGKADFAEMARKYSDDPVSAKYGGVIRNTETGETMFVITALRDQLKTVVKSLNNIGDMSKVIRVEPESGAPFYAIFLLNDKKPAHRLNLSSDYARLEKLAIDEKQNRMFQEWINGLQKEIYVKISDI</sequence>
<evidence type="ECO:0000256" key="4">
    <source>
        <dbReference type="ARBA" id="ARBA00023110"/>
    </source>
</evidence>
<dbReference type="SUPFAM" id="SSF54534">
    <property type="entry name" value="FKBP-like"/>
    <property type="match status" value="2"/>
</dbReference>
<keyword evidence="4 6" id="KW-0697">Rotamase</keyword>
<dbReference type="InterPro" id="IPR027304">
    <property type="entry name" value="Trigger_fact/SurA_dom_sf"/>
</dbReference>
<dbReference type="AlphaFoldDB" id="A0A317T3X5"/>